<evidence type="ECO:0000256" key="4">
    <source>
        <dbReference type="ARBA" id="ARBA00022989"/>
    </source>
</evidence>
<feature type="transmembrane region" description="Helical" evidence="6">
    <location>
        <begin position="550"/>
        <end position="568"/>
    </location>
</feature>
<feature type="transmembrane region" description="Helical" evidence="6">
    <location>
        <begin position="467"/>
        <end position="486"/>
    </location>
</feature>
<protein>
    <submittedName>
        <fullName evidence="7">Proton-dependent oligopeptide transporter family</fullName>
    </submittedName>
</protein>
<dbReference type="Pfam" id="PF00854">
    <property type="entry name" value="PTR2"/>
    <property type="match status" value="1"/>
</dbReference>
<evidence type="ECO:0000313" key="7">
    <source>
        <dbReference type="EMBL" id="KAK6928279.1"/>
    </source>
</evidence>
<keyword evidence="4 6" id="KW-1133">Transmembrane helix</keyword>
<keyword evidence="8" id="KW-1185">Reference proteome</keyword>
<dbReference type="SUPFAM" id="SSF103473">
    <property type="entry name" value="MFS general substrate transporter"/>
    <property type="match status" value="1"/>
</dbReference>
<feature type="transmembrane region" description="Helical" evidence="6">
    <location>
        <begin position="418"/>
        <end position="439"/>
    </location>
</feature>
<evidence type="ECO:0000256" key="5">
    <source>
        <dbReference type="ARBA" id="ARBA00023136"/>
    </source>
</evidence>
<comment type="similarity">
    <text evidence="2">Belongs to the major facilitator superfamily. Proton-dependent oligopeptide transporter (POT/PTR) (TC 2.A.17) family.</text>
</comment>
<accession>A0AAN8VB52</accession>
<evidence type="ECO:0000313" key="8">
    <source>
        <dbReference type="Proteomes" id="UP001370490"/>
    </source>
</evidence>
<feature type="transmembrane region" description="Helical" evidence="6">
    <location>
        <begin position="191"/>
        <end position="210"/>
    </location>
</feature>
<dbReference type="InterPro" id="IPR000109">
    <property type="entry name" value="POT_fam"/>
</dbReference>
<dbReference type="Proteomes" id="UP001370490">
    <property type="component" value="Unassembled WGS sequence"/>
</dbReference>
<feature type="non-terminal residue" evidence="7">
    <location>
        <position position="1"/>
    </location>
</feature>
<feature type="transmembrane region" description="Helical" evidence="6">
    <location>
        <begin position="382"/>
        <end position="406"/>
    </location>
</feature>
<dbReference type="InterPro" id="IPR036259">
    <property type="entry name" value="MFS_trans_sf"/>
</dbReference>
<dbReference type="CDD" id="cd17416">
    <property type="entry name" value="MFS_NPF1_2"/>
    <property type="match status" value="1"/>
</dbReference>
<feature type="transmembrane region" description="Helical" evidence="6">
    <location>
        <begin position="101"/>
        <end position="121"/>
    </location>
</feature>
<dbReference type="GO" id="GO:0016020">
    <property type="term" value="C:membrane"/>
    <property type="evidence" value="ECO:0007669"/>
    <property type="project" value="UniProtKB-SubCell"/>
</dbReference>
<feature type="transmembrane region" description="Helical" evidence="6">
    <location>
        <begin position="141"/>
        <end position="162"/>
    </location>
</feature>
<evidence type="ECO:0000256" key="2">
    <source>
        <dbReference type="ARBA" id="ARBA00005982"/>
    </source>
</evidence>
<comment type="caution">
    <text evidence="7">The sequence shown here is derived from an EMBL/GenBank/DDBJ whole genome shotgun (WGS) entry which is preliminary data.</text>
</comment>
<feature type="transmembrane region" description="Helical" evidence="6">
    <location>
        <begin position="507"/>
        <end position="530"/>
    </location>
</feature>
<keyword evidence="3 6" id="KW-0812">Transmembrane</keyword>
<feature type="transmembrane region" description="Helical" evidence="6">
    <location>
        <begin position="67"/>
        <end position="89"/>
    </location>
</feature>
<evidence type="ECO:0000256" key="6">
    <source>
        <dbReference type="SAM" id="Phobius"/>
    </source>
</evidence>
<proteinExistence type="inferred from homology"/>
<dbReference type="GO" id="GO:0022857">
    <property type="term" value="F:transmembrane transporter activity"/>
    <property type="evidence" value="ECO:0007669"/>
    <property type="project" value="InterPro"/>
</dbReference>
<feature type="transmembrane region" description="Helical" evidence="6">
    <location>
        <begin position="216"/>
        <end position="235"/>
    </location>
</feature>
<evidence type="ECO:0000256" key="1">
    <source>
        <dbReference type="ARBA" id="ARBA00004141"/>
    </source>
</evidence>
<reference evidence="7 8" key="1">
    <citation type="submission" date="2023-12" db="EMBL/GenBank/DDBJ databases">
        <title>A high-quality genome assembly for Dillenia turbinata (Dilleniales).</title>
        <authorList>
            <person name="Chanderbali A."/>
        </authorList>
    </citation>
    <scope>NUCLEOTIDE SEQUENCE [LARGE SCALE GENOMIC DNA]</scope>
    <source>
        <strain evidence="7">LSX21</strain>
        <tissue evidence="7">Leaf</tissue>
    </source>
</reference>
<evidence type="ECO:0000256" key="3">
    <source>
        <dbReference type="ARBA" id="ARBA00022692"/>
    </source>
</evidence>
<gene>
    <name evidence="7" type="ORF">RJ641_006870</name>
</gene>
<dbReference type="EMBL" id="JBAMMX010000014">
    <property type="protein sequence ID" value="KAK6928279.1"/>
    <property type="molecule type" value="Genomic_DNA"/>
</dbReference>
<dbReference type="AlphaFoldDB" id="A0AAN8VB52"/>
<dbReference type="Gene3D" id="1.20.1250.20">
    <property type="entry name" value="MFS general substrate transporter like domains"/>
    <property type="match status" value="1"/>
</dbReference>
<dbReference type="PANTHER" id="PTHR11654">
    <property type="entry name" value="OLIGOPEPTIDE TRANSPORTER-RELATED"/>
    <property type="match status" value="1"/>
</dbReference>
<name>A0AAN8VB52_9MAGN</name>
<keyword evidence="5 6" id="KW-0472">Membrane</keyword>
<sequence>KDRKYTLFSVLMEEDKTVSAHEVAINYRGMKAMPFVIGNEIFEKLGTTGTSSNLLVYLTTVFNMKSVTGATLLSIIGGTSNVVPLLGGFLSDSYFGRYKTLGFACVSTFVGMTLLVLTAAIPQLHPPHCQARENTKCIGSTVWQLAILLCAFVFLTIGAGGIRPCNLAFGADQFNPKSESGKKEISSFFNWYYFTFTFSVMVSVTLIVYIQSNISWAIGLGIPAVLMFISCVLFFSGSRIYVKVKPEGSPLITVAQVLVAAYKKRHLKLPKEDPTLCLFNYIPTNSMNSKLPYTHQFRFLNKSAVIASEDRFNLDGSAANPWKLCSIQEVEGVKCIIRVIPIWASAILYHIAIAQQQIYAVFQALQSDRRLGSHNFNVPAASYAIFAMLSLTLWIPIYDQILIPLLRRFTGKEHGITLLQRMGTGILLSSITSLVSGFVELKRRNLALTRPALGIAPKGGTISSMSAFWLAPQLTLAGLCEAFAAIGQIEFYYRQFPENMRSIAMSFFFLGIACASYLNSFLVNLVQRITSKNTNTDWLDEDLNKGKLDYFYYMIAASGVLNFGYFVICAKWYKYKGDGDSTHKVEAALKTKEESHRHIV</sequence>
<comment type="subcellular location">
    <subcellularLocation>
        <location evidence="1">Membrane</location>
        <topology evidence="1">Multi-pass membrane protein</topology>
    </subcellularLocation>
</comment>
<organism evidence="7 8">
    <name type="scientific">Dillenia turbinata</name>
    <dbReference type="NCBI Taxonomy" id="194707"/>
    <lineage>
        <taxon>Eukaryota</taxon>
        <taxon>Viridiplantae</taxon>
        <taxon>Streptophyta</taxon>
        <taxon>Embryophyta</taxon>
        <taxon>Tracheophyta</taxon>
        <taxon>Spermatophyta</taxon>
        <taxon>Magnoliopsida</taxon>
        <taxon>eudicotyledons</taxon>
        <taxon>Gunneridae</taxon>
        <taxon>Pentapetalae</taxon>
        <taxon>Dilleniales</taxon>
        <taxon>Dilleniaceae</taxon>
        <taxon>Dillenia</taxon>
    </lineage>
</organism>